<dbReference type="STRING" id="658196.A0A397SCW8"/>
<evidence type="ECO:0000313" key="2">
    <source>
        <dbReference type="Proteomes" id="UP000265703"/>
    </source>
</evidence>
<organism evidence="1 2">
    <name type="scientific">Glomus cerebriforme</name>
    <dbReference type="NCBI Taxonomy" id="658196"/>
    <lineage>
        <taxon>Eukaryota</taxon>
        <taxon>Fungi</taxon>
        <taxon>Fungi incertae sedis</taxon>
        <taxon>Mucoromycota</taxon>
        <taxon>Glomeromycotina</taxon>
        <taxon>Glomeromycetes</taxon>
        <taxon>Glomerales</taxon>
        <taxon>Glomeraceae</taxon>
        <taxon>Glomus</taxon>
    </lineage>
</organism>
<accession>A0A397SCW8</accession>
<proteinExistence type="predicted"/>
<sequence length="63" mass="7224">YFRQTHLTWDMGNLIVSQEINSPVQIVCHYLKALSEKTEINEKDIHLKSVEGTSDLQPLPADE</sequence>
<keyword evidence="2" id="KW-1185">Reference proteome</keyword>
<dbReference type="Proteomes" id="UP000265703">
    <property type="component" value="Unassembled WGS sequence"/>
</dbReference>
<protein>
    <submittedName>
        <fullName evidence="1">Uncharacterized protein</fullName>
    </submittedName>
</protein>
<gene>
    <name evidence="1" type="ORF">C1645_787777</name>
</gene>
<name>A0A397SCW8_9GLOM</name>
<dbReference type="AlphaFoldDB" id="A0A397SCW8"/>
<comment type="caution">
    <text evidence="1">The sequence shown here is derived from an EMBL/GenBank/DDBJ whole genome shotgun (WGS) entry which is preliminary data.</text>
</comment>
<feature type="non-terminal residue" evidence="1">
    <location>
        <position position="1"/>
    </location>
</feature>
<reference evidence="1 2" key="1">
    <citation type="submission" date="2018-06" db="EMBL/GenBank/DDBJ databases">
        <title>Comparative genomics reveals the genomic features of Rhizophagus irregularis, R. cerebriforme, R. diaphanum and Gigaspora rosea, and their symbiotic lifestyle signature.</title>
        <authorList>
            <person name="Morin E."/>
            <person name="San Clemente H."/>
            <person name="Chen E.C.H."/>
            <person name="De La Providencia I."/>
            <person name="Hainaut M."/>
            <person name="Kuo A."/>
            <person name="Kohler A."/>
            <person name="Murat C."/>
            <person name="Tang N."/>
            <person name="Roy S."/>
            <person name="Loubradou J."/>
            <person name="Henrissat B."/>
            <person name="Grigoriev I.V."/>
            <person name="Corradi N."/>
            <person name="Roux C."/>
            <person name="Martin F.M."/>
        </authorList>
    </citation>
    <scope>NUCLEOTIDE SEQUENCE [LARGE SCALE GENOMIC DNA]</scope>
    <source>
        <strain evidence="1 2">DAOM 227022</strain>
    </source>
</reference>
<evidence type="ECO:0000313" key="1">
    <source>
        <dbReference type="EMBL" id="RIA82719.1"/>
    </source>
</evidence>
<dbReference type="EMBL" id="QKYT01000638">
    <property type="protein sequence ID" value="RIA82719.1"/>
    <property type="molecule type" value="Genomic_DNA"/>
</dbReference>